<evidence type="ECO:0000313" key="2">
    <source>
        <dbReference type="Proteomes" id="UP000552241"/>
    </source>
</evidence>
<organism evidence="1 2">
    <name type="scientific">Moheibacter lacus</name>
    <dbReference type="NCBI Taxonomy" id="2745851"/>
    <lineage>
        <taxon>Bacteria</taxon>
        <taxon>Pseudomonadati</taxon>
        <taxon>Bacteroidota</taxon>
        <taxon>Flavobacteriia</taxon>
        <taxon>Flavobacteriales</taxon>
        <taxon>Weeksellaceae</taxon>
        <taxon>Moheibacter</taxon>
    </lineage>
</organism>
<evidence type="ECO:0000313" key="1">
    <source>
        <dbReference type="EMBL" id="MBA5630338.1"/>
    </source>
</evidence>
<keyword evidence="2" id="KW-1185">Reference proteome</keyword>
<proteinExistence type="predicted"/>
<dbReference type="AlphaFoldDB" id="A0A838ZTM1"/>
<name>A0A838ZTM1_9FLAO</name>
<dbReference type="EMBL" id="JACDZE010000004">
    <property type="protein sequence ID" value="MBA5630338.1"/>
    <property type="molecule type" value="Genomic_DNA"/>
</dbReference>
<sequence length="81" mass="9142">MKEYYVDLVNVIIDGKSSEIVTITGAGNYDPNIVKNKAIELVKKTFPNAILASVILEHKFVDLNTYREITGSNPPWLYNIK</sequence>
<accession>A0A838ZTM1</accession>
<dbReference type="Proteomes" id="UP000552241">
    <property type="component" value="Unassembled WGS sequence"/>
</dbReference>
<reference evidence="1 2" key="1">
    <citation type="submission" date="2020-07" db="EMBL/GenBank/DDBJ databases">
        <title>Moheibacter lacus sp. nov., a member of the family Flavobacteriaceae isolated from freshwater lake sediment.</title>
        <authorList>
            <person name="Liu Y."/>
        </authorList>
    </citation>
    <scope>NUCLEOTIDE SEQUENCE [LARGE SCALE GENOMIC DNA]</scope>
    <source>
        <strain evidence="1 2">BDHS18</strain>
    </source>
</reference>
<dbReference type="RefSeq" id="WP_182043938.1">
    <property type="nucleotide sequence ID" value="NZ_JACDZE010000004.1"/>
</dbReference>
<protein>
    <submittedName>
        <fullName evidence="1">Uncharacterized protein</fullName>
    </submittedName>
</protein>
<gene>
    <name evidence="1" type="ORF">HU137_11195</name>
</gene>
<comment type="caution">
    <text evidence="1">The sequence shown here is derived from an EMBL/GenBank/DDBJ whole genome shotgun (WGS) entry which is preliminary data.</text>
</comment>